<evidence type="ECO:0000256" key="1">
    <source>
        <dbReference type="SAM" id="MobiDB-lite"/>
    </source>
</evidence>
<comment type="caution">
    <text evidence="3">The sequence shown here is derived from an EMBL/GenBank/DDBJ whole genome shotgun (WGS) entry which is preliminary data.</text>
</comment>
<evidence type="ECO:0000313" key="3">
    <source>
        <dbReference type="EMBL" id="KAK1752031.1"/>
    </source>
</evidence>
<keyword evidence="2" id="KW-0812">Transmembrane</keyword>
<dbReference type="AlphaFoldDB" id="A0AAJ0B9V7"/>
<dbReference type="EMBL" id="MU839840">
    <property type="protein sequence ID" value="KAK1752031.1"/>
    <property type="molecule type" value="Genomic_DNA"/>
</dbReference>
<keyword evidence="2" id="KW-1133">Transmembrane helix</keyword>
<feature type="transmembrane region" description="Helical" evidence="2">
    <location>
        <begin position="12"/>
        <end position="35"/>
    </location>
</feature>
<keyword evidence="4" id="KW-1185">Reference proteome</keyword>
<evidence type="ECO:0000313" key="4">
    <source>
        <dbReference type="Proteomes" id="UP001239445"/>
    </source>
</evidence>
<feature type="region of interest" description="Disordered" evidence="1">
    <location>
        <begin position="780"/>
        <end position="810"/>
    </location>
</feature>
<proteinExistence type="predicted"/>
<keyword evidence="2" id="KW-0472">Membrane</keyword>
<reference evidence="3" key="1">
    <citation type="submission" date="2023-06" db="EMBL/GenBank/DDBJ databases">
        <title>Genome-scale phylogeny and comparative genomics of the fungal order Sordariales.</title>
        <authorList>
            <consortium name="Lawrence Berkeley National Laboratory"/>
            <person name="Hensen N."/>
            <person name="Bonometti L."/>
            <person name="Westerberg I."/>
            <person name="Brannstrom I.O."/>
            <person name="Guillou S."/>
            <person name="Cros-Aarteil S."/>
            <person name="Calhoun S."/>
            <person name="Haridas S."/>
            <person name="Kuo A."/>
            <person name="Mondo S."/>
            <person name="Pangilinan J."/>
            <person name="Riley R."/>
            <person name="Labutti K."/>
            <person name="Andreopoulos B."/>
            <person name="Lipzen A."/>
            <person name="Chen C."/>
            <person name="Yanf M."/>
            <person name="Daum C."/>
            <person name="Ng V."/>
            <person name="Clum A."/>
            <person name="Steindorff A."/>
            <person name="Ohm R."/>
            <person name="Martin F."/>
            <person name="Silar P."/>
            <person name="Natvig D."/>
            <person name="Lalanne C."/>
            <person name="Gautier V."/>
            <person name="Ament-Velasquez S.L."/>
            <person name="Kruys A."/>
            <person name="Hutchinson M.I."/>
            <person name="Powell A.J."/>
            <person name="Barry K."/>
            <person name="Miller A.N."/>
            <person name="Grigoriev I.V."/>
            <person name="Debuchy R."/>
            <person name="Gladieux P."/>
            <person name="Thoren M.H."/>
            <person name="Johannesson H."/>
        </authorList>
    </citation>
    <scope>NUCLEOTIDE SEQUENCE</scope>
    <source>
        <strain evidence="3">PSN4</strain>
    </source>
</reference>
<feature type="compositionally biased region" description="Basic and acidic residues" evidence="1">
    <location>
        <begin position="780"/>
        <end position="795"/>
    </location>
</feature>
<protein>
    <submittedName>
        <fullName evidence="3">Uncharacterized protein</fullName>
    </submittedName>
</protein>
<organism evidence="3 4">
    <name type="scientific">Echria macrotheca</name>
    <dbReference type="NCBI Taxonomy" id="438768"/>
    <lineage>
        <taxon>Eukaryota</taxon>
        <taxon>Fungi</taxon>
        <taxon>Dikarya</taxon>
        <taxon>Ascomycota</taxon>
        <taxon>Pezizomycotina</taxon>
        <taxon>Sordariomycetes</taxon>
        <taxon>Sordariomycetidae</taxon>
        <taxon>Sordariales</taxon>
        <taxon>Schizotheciaceae</taxon>
        <taxon>Echria</taxon>
    </lineage>
</organism>
<gene>
    <name evidence="3" type="ORF">QBC47DRAFT_64055</name>
</gene>
<accession>A0AAJ0B9V7</accession>
<sequence>MYASDLTVGQVSAIIAAGIAVAKLFLPNLLAFLFVGTLREDGGNVTANAVSWSVISRFLHSSEWPVLLGSDSATYRNVLWSARILRLASLLGTLLISVAAIVTPLGLYEAIVPADNQAGLDFHYVADSGVFGQGTPPRNESLPFSRMCYNTTCPSLTPVSSSGDAIDTRVPPGTISLFSSGASALASSVSSIFDIQWRSWTWMGLEDNSSLYPVGLGRQISIVALDNTLEVVEGLVLDTVDGAIGFRNHSAPPVSSDGSTWTEDLLFIQPVTQCVNTNLTIEYTIPLNNASSSLISVKDIRIVDHGGFAALDQTFPQWKRSEAQTNPDFRIRAYQAAWLNNVFVMKLLNVTDFEATDNNDAPVRFNRSINSTIGQAFVLPKLGCSVSSSPQYVSTDNAYACFTPRVNFNLSQPFNITPEVSSDFFNEDVRSLCQGTVFNDLGNLANPSAGCGLVFGSSQPLTGESNVLPQPGSRWSKPMYSCASGVEAVIKTVTFAFNRTDDIQGLTVVSVTDKIYPSEEAKPLWAVENLPVDMGIMPPLWGLVTPEAVAAANISPANHLETLRRENLFLPGQSAINIPPPGLKTQNLPGVNFFVDALSVMYSVEPLSAASDTSPEGGMSDYTGQGNLAMARRWANMSASPEGVAKMLDLIWTDYAANVVVGTKGLASSAGTEGAVPAVTVYARRIRYDLRYAVPAVLVLAFIGLALLAAAIAVLLGMAGPAKVRRYLNASSAGRILTSMNSSERAGLLGDQAGNDEPTENWVAGRGRWVFALGRDGAARVDRGQGRDGEGEGKGNGRIGRSGEGVGGWD</sequence>
<evidence type="ECO:0000256" key="2">
    <source>
        <dbReference type="SAM" id="Phobius"/>
    </source>
</evidence>
<dbReference type="Proteomes" id="UP001239445">
    <property type="component" value="Unassembled WGS sequence"/>
</dbReference>
<feature type="transmembrane region" description="Helical" evidence="2">
    <location>
        <begin position="692"/>
        <end position="716"/>
    </location>
</feature>
<feature type="compositionally biased region" description="Gly residues" evidence="1">
    <location>
        <begin position="796"/>
        <end position="810"/>
    </location>
</feature>
<feature type="transmembrane region" description="Helical" evidence="2">
    <location>
        <begin position="84"/>
        <end position="108"/>
    </location>
</feature>
<name>A0AAJ0B9V7_9PEZI</name>